<dbReference type="EMBL" id="PGOL01008057">
    <property type="protein sequence ID" value="PKI32087.1"/>
    <property type="molecule type" value="Genomic_DNA"/>
</dbReference>
<keyword evidence="1" id="KW-0732">Signal</keyword>
<gene>
    <name evidence="2" type="ORF">CRG98_047522</name>
</gene>
<comment type="caution">
    <text evidence="2">The sequence shown here is derived from an EMBL/GenBank/DDBJ whole genome shotgun (WGS) entry which is preliminary data.</text>
</comment>
<dbReference type="AlphaFoldDB" id="A0A2I0HK22"/>
<feature type="signal peptide" evidence="1">
    <location>
        <begin position="1"/>
        <end position="26"/>
    </location>
</feature>
<evidence type="ECO:0000256" key="1">
    <source>
        <dbReference type="SAM" id="SignalP"/>
    </source>
</evidence>
<accession>A0A2I0HK22</accession>
<keyword evidence="3" id="KW-1185">Reference proteome</keyword>
<name>A0A2I0HK22_PUNGR</name>
<sequence>MATKKAMAAVFVIAVVLMAFVATGEAVTVCQFPTSCNYSMWTLVNIGKHGQNAIHIEVTTAFENRGARQRGVLNRYPM</sequence>
<evidence type="ECO:0000313" key="3">
    <source>
        <dbReference type="Proteomes" id="UP000233551"/>
    </source>
</evidence>
<reference evidence="2 3" key="1">
    <citation type="submission" date="2017-11" db="EMBL/GenBank/DDBJ databases">
        <title>De-novo sequencing of pomegranate (Punica granatum L.) genome.</title>
        <authorList>
            <person name="Akparov Z."/>
            <person name="Amiraslanov A."/>
            <person name="Hajiyeva S."/>
            <person name="Abbasov M."/>
            <person name="Kaur K."/>
            <person name="Hamwieh A."/>
            <person name="Solovyev V."/>
            <person name="Salamov A."/>
            <person name="Braich B."/>
            <person name="Kosarev P."/>
            <person name="Mahmoud A."/>
            <person name="Hajiyev E."/>
            <person name="Babayeva S."/>
            <person name="Izzatullayeva V."/>
            <person name="Mammadov A."/>
            <person name="Mammadov A."/>
            <person name="Sharifova S."/>
            <person name="Ojaghi J."/>
            <person name="Eynullazada K."/>
            <person name="Bayramov B."/>
            <person name="Abdulazimova A."/>
            <person name="Shahmuradov I."/>
        </authorList>
    </citation>
    <scope>NUCLEOTIDE SEQUENCE [LARGE SCALE GENOMIC DNA]</scope>
    <source>
        <strain evidence="3">cv. AG2017</strain>
        <tissue evidence="2">Leaf</tissue>
    </source>
</reference>
<dbReference type="Proteomes" id="UP000233551">
    <property type="component" value="Unassembled WGS sequence"/>
</dbReference>
<proteinExistence type="predicted"/>
<protein>
    <submittedName>
        <fullName evidence="2">Uncharacterized protein</fullName>
    </submittedName>
</protein>
<evidence type="ECO:0000313" key="2">
    <source>
        <dbReference type="EMBL" id="PKI32087.1"/>
    </source>
</evidence>
<organism evidence="2 3">
    <name type="scientific">Punica granatum</name>
    <name type="common">Pomegranate</name>
    <dbReference type="NCBI Taxonomy" id="22663"/>
    <lineage>
        <taxon>Eukaryota</taxon>
        <taxon>Viridiplantae</taxon>
        <taxon>Streptophyta</taxon>
        <taxon>Embryophyta</taxon>
        <taxon>Tracheophyta</taxon>
        <taxon>Spermatophyta</taxon>
        <taxon>Magnoliopsida</taxon>
        <taxon>eudicotyledons</taxon>
        <taxon>Gunneridae</taxon>
        <taxon>Pentapetalae</taxon>
        <taxon>rosids</taxon>
        <taxon>malvids</taxon>
        <taxon>Myrtales</taxon>
        <taxon>Lythraceae</taxon>
        <taxon>Punica</taxon>
    </lineage>
</organism>
<feature type="chain" id="PRO_5014137579" evidence="1">
    <location>
        <begin position="27"/>
        <end position="78"/>
    </location>
</feature>